<gene>
    <name evidence="1" type="ORF">DB43_AA00480</name>
</gene>
<dbReference type="EMBL" id="JSAM01000111">
    <property type="protein sequence ID" value="KIA76623.1"/>
    <property type="molecule type" value="Genomic_DNA"/>
</dbReference>
<dbReference type="PATRIC" id="fig|83552.4.peg.2272"/>
<dbReference type="Proteomes" id="UP000031307">
    <property type="component" value="Unassembled WGS sequence"/>
</dbReference>
<protein>
    <submittedName>
        <fullName evidence="1">Uncharacterized protein</fullName>
    </submittedName>
</protein>
<accession>A0A0C1E975</accession>
<dbReference type="Pfam" id="PF10915">
    <property type="entry name" value="DUF2709"/>
    <property type="match status" value="1"/>
</dbReference>
<proteinExistence type="predicted"/>
<comment type="caution">
    <text evidence="1">The sequence shown here is derived from an EMBL/GenBank/DDBJ whole genome shotgun (WGS) entry which is preliminary data.</text>
</comment>
<evidence type="ECO:0000313" key="1">
    <source>
        <dbReference type="EMBL" id="KIA76623.1"/>
    </source>
</evidence>
<evidence type="ECO:0000313" key="2">
    <source>
        <dbReference type="Proteomes" id="UP000031307"/>
    </source>
</evidence>
<dbReference type="AlphaFoldDB" id="A0A0C1E975"/>
<organism evidence="1 2">
    <name type="scientific">Parachlamydia acanthamoebae</name>
    <dbReference type="NCBI Taxonomy" id="83552"/>
    <lineage>
        <taxon>Bacteria</taxon>
        <taxon>Pseudomonadati</taxon>
        <taxon>Chlamydiota</taxon>
        <taxon>Chlamydiia</taxon>
        <taxon>Parachlamydiales</taxon>
        <taxon>Parachlamydiaceae</taxon>
        <taxon>Parachlamydia</taxon>
    </lineage>
</organism>
<sequence length="252" mass="29064">MESKKNGIKEVAMTKVVISDEIKTALLHFLQENPHADLVTTYLRYVEKKFNLSPVLFPKEKTIFQSTDQAVNFLEKEGKLWHEAEIKIGFSNLSVNEGTKKIYICPFTGKVFGDNTHPNPQDAIYDWVSKCPENTERVGGLRVKRFFVSEDPDVIRSYISKTKTKESITKAVYSSVLSGKLFSTKQAVILDFEKNYLKKLSLVEVQNQNRFQIEESFLNFIQKQLEEDKIASFVESVAEIEDFTPFVEQWIE</sequence>
<name>A0A0C1E975_9BACT</name>
<dbReference type="InterPro" id="IPR024484">
    <property type="entry name" value="DUF2709"/>
</dbReference>
<reference evidence="1 2" key="1">
    <citation type="journal article" date="2014" name="Mol. Biol. Evol.">
        <title>Massive expansion of Ubiquitination-related gene families within the Chlamydiae.</title>
        <authorList>
            <person name="Domman D."/>
            <person name="Collingro A."/>
            <person name="Lagkouvardos I."/>
            <person name="Gehre L."/>
            <person name="Weinmaier T."/>
            <person name="Rattei T."/>
            <person name="Subtil A."/>
            <person name="Horn M."/>
        </authorList>
    </citation>
    <scope>NUCLEOTIDE SEQUENCE [LARGE SCALE GENOMIC DNA]</scope>
    <source>
        <strain evidence="1 2">OEW1</strain>
    </source>
</reference>